<dbReference type="Proteomes" id="UP001152795">
    <property type="component" value="Unassembled WGS sequence"/>
</dbReference>
<organism evidence="1 2">
    <name type="scientific">Paramuricea clavata</name>
    <name type="common">Red gorgonian</name>
    <name type="synonym">Violescent sea-whip</name>
    <dbReference type="NCBI Taxonomy" id="317549"/>
    <lineage>
        <taxon>Eukaryota</taxon>
        <taxon>Metazoa</taxon>
        <taxon>Cnidaria</taxon>
        <taxon>Anthozoa</taxon>
        <taxon>Octocorallia</taxon>
        <taxon>Malacalcyonacea</taxon>
        <taxon>Plexauridae</taxon>
        <taxon>Paramuricea</taxon>
    </lineage>
</organism>
<reference evidence="1" key="1">
    <citation type="submission" date="2020-04" db="EMBL/GenBank/DDBJ databases">
        <authorList>
            <person name="Alioto T."/>
            <person name="Alioto T."/>
            <person name="Gomez Garrido J."/>
        </authorList>
    </citation>
    <scope>NUCLEOTIDE SEQUENCE</scope>
    <source>
        <strain evidence="1">A484AB</strain>
    </source>
</reference>
<evidence type="ECO:0000313" key="1">
    <source>
        <dbReference type="EMBL" id="CAB4033576.1"/>
    </source>
</evidence>
<evidence type="ECO:0000313" key="2">
    <source>
        <dbReference type="Proteomes" id="UP001152795"/>
    </source>
</evidence>
<keyword evidence="2" id="KW-1185">Reference proteome</keyword>
<dbReference type="AlphaFoldDB" id="A0A7D9LIH6"/>
<dbReference type="PANTHER" id="PTHR47510">
    <property type="entry name" value="REVERSE TRANSCRIPTASE DOMAIN-CONTAINING PROTEIN"/>
    <property type="match status" value="1"/>
</dbReference>
<feature type="non-terminal residue" evidence="1">
    <location>
        <position position="996"/>
    </location>
</feature>
<dbReference type="PANTHER" id="PTHR47510:SF3">
    <property type="entry name" value="ENDO_EXONUCLEASE_PHOSPHATASE DOMAIN-CONTAINING PROTEIN"/>
    <property type="match status" value="1"/>
</dbReference>
<sequence length="996" mass="113261">GKIVYHGRDIPGTNIENFLQYALLPYNSHIPEPRGLNLFTKGLVEVGVNKDLIKNEYLLTKMAKEEHEMPQSESDVESKSGEENRESDKSDNESEYDDNEDDDNEDDGEPERLACNHCGEETGHIVYLMKCPRCSWKDFYWGKDAQCMICDEQSPLLFSHVIGFCEVCSYARMTPEAREDYERFILSDRPKYIPMKPEKLANLSPEDKQEYENSLKITKTPRRYALRTRSFRPREKIRVQICCTLIYACTRKATRLILRYTPALKNNPYLSIGIHLVMQIRITLIPLITYTPPNDLATHNNATFAKFKTCLLIQITDDSVKNIYVSKIRLYINFDNNFAMRGTQTVQHTKSFNPLHAMTDILYRHLYKSSYDVITPPHSSSLLLTPPHSSSLLLTPPHSSSLLLTSPHSSSLLLTPPHSSSLLLTPPHSSTTLHHLHHRKKGARTASILLLTAKFDGSSTSISGNDGIEAIVNLIPKLVFVMLVLGRNMHSKALVGVMYRSIRMLSTAKWLESLESLLSQLTVTWDGMLILTEDMNIDMLQAENSLTKQYQCMVDVFGLHQVIEKPTRVTKSSKTLIDHLITNFPQRISDTGIIPCSMDHFDHDGIYASINVRVPRFEARHKYIRDIKSLNESLFIEDFSTLPLSVIAYTDDPDEQLESLNSLFVECLERHAPLRRVRVTRPPSPWMKSANIQTLQKERDHLRHKAHKSDACNGVWTAFRLVRNNLKSAIRSVRKAFIEKALSSNKSRDIWRVIHRILKPNPKPLRVDPDELNTHFATTTERTLEASAVSLSDLTSLTDNLPEQSFRKGHSTTSVLLGIRDDIRHAMNKGEITLMVLADFSKAFDTICFKSTIEKFYKLGFSKTFLKWLLSYLSVADLTTGETSMNKTLTKLSNWSQGSNLALNPTKTKCMLFTTSQMSTYHSLSSRFLQLAVEGKVVERVKSTKLLGVHLKENLKWDAHVKHLASTCYALKADLAVALLMTRLTFGIKKAITKSV</sequence>
<name>A0A7D9LIH6_PARCT</name>
<gene>
    <name evidence="1" type="ORF">PACLA_8A030239</name>
</gene>
<comment type="caution">
    <text evidence="1">The sequence shown here is derived from an EMBL/GenBank/DDBJ whole genome shotgun (WGS) entry which is preliminary data.</text>
</comment>
<feature type="non-terminal residue" evidence="1">
    <location>
        <position position="1"/>
    </location>
</feature>
<dbReference type="EMBL" id="CACRXK020019372">
    <property type="protein sequence ID" value="CAB4033576.1"/>
    <property type="molecule type" value="Genomic_DNA"/>
</dbReference>
<accession>A0A7D9LIH6</accession>
<protein>
    <submittedName>
        <fullName evidence="1">Uncharacterized protein</fullName>
    </submittedName>
</protein>
<proteinExistence type="predicted"/>